<feature type="domain" description="PBP" evidence="2">
    <location>
        <begin position="22"/>
        <end position="252"/>
    </location>
</feature>
<dbReference type="RefSeq" id="WP_195799941.1">
    <property type="nucleotide sequence ID" value="NZ_CP061379.1"/>
</dbReference>
<keyword evidence="1" id="KW-0732">Signal</keyword>
<keyword evidence="4" id="KW-1185">Reference proteome</keyword>
<name>A0A7S9D358_9BRAD</name>
<proteinExistence type="predicted"/>
<evidence type="ECO:0000259" key="2">
    <source>
        <dbReference type="Pfam" id="PF12849"/>
    </source>
</evidence>
<dbReference type="InterPro" id="IPR024370">
    <property type="entry name" value="PBP_domain"/>
</dbReference>
<organism evidence="3 4">
    <name type="scientific">Bradyrhizobium commune</name>
    <dbReference type="NCBI Taxonomy" id="83627"/>
    <lineage>
        <taxon>Bacteria</taxon>
        <taxon>Pseudomonadati</taxon>
        <taxon>Pseudomonadota</taxon>
        <taxon>Alphaproteobacteria</taxon>
        <taxon>Hyphomicrobiales</taxon>
        <taxon>Nitrobacteraceae</taxon>
        <taxon>Bradyrhizobium</taxon>
    </lineage>
</organism>
<evidence type="ECO:0000313" key="3">
    <source>
        <dbReference type="EMBL" id="QPF90350.1"/>
    </source>
</evidence>
<dbReference type="PANTHER" id="PTHR37945">
    <property type="entry name" value="EXTRACELLULAR TUNGSTATE BINDING PROTEIN"/>
    <property type="match status" value="1"/>
</dbReference>
<dbReference type="AlphaFoldDB" id="A0A7S9D358"/>
<reference evidence="3 4" key="1">
    <citation type="submission" date="2020-09" db="EMBL/GenBank/DDBJ databases">
        <title>Complete genomes of bradyrhizobia occurring on native shrubby legumes in Australia.</title>
        <authorList>
            <person name="Lafay B."/>
        </authorList>
    </citation>
    <scope>NUCLEOTIDE SEQUENCE [LARGE SCALE GENOMIC DNA]</scope>
    <source>
        <strain evidence="3 4">BDV5040</strain>
    </source>
</reference>
<dbReference type="Gene3D" id="3.40.190.10">
    <property type="entry name" value="Periplasmic binding protein-like II"/>
    <property type="match status" value="2"/>
</dbReference>
<gene>
    <name evidence="3" type="ORF">IC761_28205</name>
</gene>
<feature type="chain" id="PRO_5032532461" evidence="1">
    <location>
        <begin position="26"/>
        <end position="277"/>
    </location>
</feature>
<evidence type="ECO:0000256" key="1">
    <source>
        <dbReference type="SAM" id="SignalP"/>
    </source>
</evidence>
<dbReference type="InterPro" id="IPR052738">
    <property type="entry name" value="ABC-Tungstate_binding"/>
</dbReference>
<dbReference type="Pfam" id="PF12849">
    <property type="entry name" value="PBP_like_2"/>
    <property type="match status" value="1"/>
</dbReference>
<dbReference type="PANTHER" id="PTHR37945:SF1">
    <property type="entry name" value="EXTRACELLULAR TUNGSTATE BINDING PROTEIN"/>
    <property type="match status" value="1"/>
</dbReference>
<evidence type="ECO:0000313" key="4">
    <source>
        <dbReference type="Proteomes" id="UP000594621"/>
    </source>
</evidence>
<dbReference type="KEGG" id="bcou:IC761_28205"/>
<dbReference type="SUPFAM" id="SSF53850">
    <property type="entry name" value="Periplasmic binding protein-like II"/>
    <property type="match status" value="1"/>
</dbReference>
<protein>
    <submittedName>
        <fullName evidence="3">Substrate-binding domain-containing protein</fullName>
    </submittedName>
</protein>
<feature type="signal peptide" evidence="1">
    <location>
        <begin position="1"/>
        <end position="25"/>
    </location>
</feature>
<sequence length="277" mass="29802">MAVRQLPVSLALLCGLVAGVAASSAEERAIVLASTTSTQDSGLLRYLLPIFHDKTGIEVTVIARRADEVLDGARKGEADVVLMHARPQEEKFVADGFATKRFDVMYNDFVLVGPKSDPAGVKGKDIATALKTIEAKGAPFVSRGDRSGTHAAELALWIVAGIDIATAKGAWYRDIGQGMTAALDAARTANAYVLSDRGSWIAFRERGDLDIVVEGDKRLLNQYGVMLMNPEKLPSVKKEPGQAFVDWLISPEGQAAIAAYRVDGQQVFFPNAERKAD</sequence>
<dbReference type="Proteomes" id="UP000594621">
    <property type="component" value="Chromosome"/>
</dbReference>
<dbReference type="EMBL" id="CP061379">
    <property type="protein sequence ID" value="QPF90350.1"/>
    <property type="molecule type" value="Genomic_DNA"/>
</dbReference>
<accession>A0A7S9D358</accession>